<name>A0A2W5N6W7_9BACT</name>
<dbReference type="AlphaFoldDB" id="A0A2W5N6W7"/>
<evidence type="ECO:0000313" key="1">
    <source>
        <dbReference type="EMBL" id="PZQ48079.1"/>
    </source>
</evidence>
<reference evidence="1 2" key="1">
    <citation type="submission" date="2017-08" db="EMBL/GenBank/DDBJ databases">
        <title>Infants hospitalized years apart are colonized by the same room-sourced microbial strains.</title>
        <authorList>
            <person name="Brooks B."/>
            <person name="Olm M.R."/>
            <person name="Firek B.A."/>
            <person name="Baker R."/>
            <person name="Thomas B.C."/>
            <person name="Morowitz M.J."/>
            <person name="Banfield J.F."/>
        </authorList>
    </citation>
    <scope>NUCLEOTIDE SEQUENCE [LARGE SCALE GENOMIC DNA]</scope>
    <source>
        <strain evidence="1">S2_005_002_R2_29</strain>
    </source>
</reference>
<organism evidence="1 2">
    <name type="scientific">Micavibrio aeruginosavorus</name>
    <dbReference type="NCBI Taxonomy" id="349221"/>
    <lineage>
        <taxon>Bacteria</taxon>
        <taxon>Pseudomonadati</taxon>
        <taxon>Bdellovibrionota</taxon>
        <taxon>Bdellovibrionia</taxon>
        <taxon>Bdellovibrionales</taxon>
        <taxon>Pseudobdellovibrionaceae</taxon>
        <taxon>Micavibrio</taxon>
    </lineage>
</organism>
<dbReference type="Proteomes" id="UP000249417">
    <property type="component" value="Unassembled WGS sequence"/>
</dbReference>
<accession>A0A2W5N6W7</accession>
<protein>
    <submittedName>
        <fullName evidence="1">Uncharacterized protein</fullName>
    </submittedName>
</protein>
<comment type="caution">
    <text evidence="1">The sequence shown here is derived from an EMBL/GenBank/DDBJ whole genome shotgun (WGS) entry which is preliminary data.</text>
</comment>
<evidence type="ECO:0000313" key="2">
    <source>
        <dbReference type="Proteomes" id="UP000249417"/>
    </source>
</evidence>
<sequence>MKHNSASPEEILNPNDPKVFTNPEKVRLLTPYQQMIATINFAKTGQLPQGNATIALEAILRSAGYDMVLDGHLSAAEMAAIEHFKDALEDKDFKETAEVMLKTILDPDGDGVLDNMPLAAAPMISDAFGVASRKQQAIKTLAAKLIADPD</sequence>
<gene>
    <name evidence="1" type="ORF">DI551_02060</name>
</gene>
<dbReference type="EMBL" id="QFQB01000007">
    <property type="protein sequence ID" value="PZQ48079.1"/>
    <property type="molecule type" value="Genomic_DNA"/>
</dbReference>
<proteinExistence type="predicted"/>